<dbReference type="AlphaFoldDB" id="A0A9Q3K347"/>
<gene>
    <name evidence="2" type="ORF">O181_113773</name>
</gene>
<dbReference type="Proteomes" id="UP000765509">
    <property type="component" value="Unassembled WGS sequence"/>
</dbReference>
<comment type="caution">
    <text evidence="2">The sequence shown here is derived from an EMBL/GenBank/DDBJ whole genome shotgun (WGS) entry which is preliminary data.</text>
</comment>
<dbReference type="EMBL" id="AVOT02093403">
    <property type="protein sequence ID" value="MBW0574058.1"/>
    <property type="molecule type" value="Genomic_DNA"/>
</dbReference>
<reference evidence="2" key="1">
    <citation type="submission" date="2021-03" db="EMBL/GenBank/DDBJ databases">
        <title>Draft genome sequence of rust myrtle Austropuccinia psidii MF-1, a brazilian biotype.</title>
        <authorList>
            <person name="Quecine M.C."/>
            <person name="Pachon D.M.R."/>
            <person name="Bonatelli M.L."/>
            <person name="Correr F.H."/>
            <person name="Franceschini L.M."/>
            <person name="Leite T.F."/>
            <person name="Margarido G.R.A."/>
            <person name="Almeida C.A."/>
            <person name="Ferrarezi J.A."/>
            <person name="Labate C.A."/>
        </authorList>
    </citation>
    <scope>NUCLEOTIDE SEQUENCE</scope>
    <source>
        <strain evidence="2">MF-1</strain>
    </source>
</reference>
<organism evidence="2 3">
    <name type="scientific">Austropuccinia psidii MF-1</name>
    <dbReference type="NCBI Taxonomy" id="1389203"/>
    <lineage>
        <taxon>Eukaryota</taxon>
        <taxon>Fungi</taxon>
        <taxon>Dikarya</taxon>
        <taxon>Basidiomycota</taxon>
        <taxon>Pucciniomycotina</taxon>
        <taxon>Pucciniomycetes</taxon>
        <taxon>Pucciniales</taxon>
        <taxon>Sphaerophragmiaceae</taxon>
        <taxon>Austropuccinia</taxon>
    </lineage>
</organism>
<feature type="region of interest" description="Disordered" evidence="1">
    <location>
        <begin position="61"/>
        <end position="84"/>
    </location>
</feature>
<keyword evidence="3" id="KW-1185">Reference proteome</keyword>
<evidence type="ECO:0000313" key="2">
    <source>
        <dbReference type="EMBL" id="MBW0574058.1"/>
    </source>
</evidence>
<accession>A0A9Q3K347</accession>
<evidence type="ECO:0000313" key="3">
    <source>
        <dbReference type="Proteomes" id="UP000765509"/>
    </source>
</evidence>
<name>A0A9Q3K347_9BASI</name>
<proteinExistence type="predicted"/>
<sequence length="84" mass="9665">MYCSIPNKLIKLKPKEAGRSWSPVEESRLNSQSTGLNPTVELAWTMDSTASTTCILGQYHRGESRKRPKGINHPNRFNSKYWKR</sequence>
<protein>
    <submittedName>
        <fullName evidence="2">Uncharacterized protein</fullName>
    </submittedName>
</protein>
<evidence type="ECO:0000256" key="1">
    <source>
        <dbReference type="SAM" id="MobiDB-lite"/>
    </source>
</evidence>